<dbReference type="InterPro" id="IPR003103">
    <property type="entry name" value="BAG_domain"/>
</dbReference>
<protein>
    <submittedName>
        <fullName evidence="4">BAG domain-containing protein</fullName>
    </submittedName>
</protein>
<accession>A0A0N4V059</accession>
<evidence type="ECO:0000313" key="3">
    <source>
        <dbReference type="Proteomes" id="UP000274131"/>
    </source>
</evidence>
<dbReference type="WBParaSite" id="EVEC_0000328701-mRNA-1">
    <property type="protein sequence ID" value="EVEC_0000328701-mRNA-1"/>
    <property type="gene ID" value="EVEC_0000328701"/>
</dbReference>
<organism evidence="4">
    <name type="scientific">Enterobius vermicularis</name>
    <name type="common">Human pinworm</name>
    <dbReference type="NCBI Taxonomy" id="51028"/>
    <lineage>
        <taxon>Eukaryota</taxon>
        <taxon>Metazoa</taxon>
        <taxon>Ecdysozoa</taxon>
        <taxon>Nematoda</taxon>
        <taxon>Chromadorea</taxon>
        <taxon>Rhabditida</taxon>
        <taxon>Spirurina</taxon>
        <taxon>Oxyuridomorpha</taxon>
        <taxon>Oxyuroidea</taxon>
        <taxon>Oxyuridae</taxon>
        <taxon>Enterobius</taxon>
    </lineage>
</organism>
<dbReference type="SUPFAM" id="SSF63491">
    <property type="entry name" value="BAG domain"/>
    <property type="match status" value="1"/>
</dbReference>
<dbReference type="EMBL" id="UXUI01007487">
    <property type="protein sequence ID" value="VDD87852.1"/>
    <property type="molecule type" value="Genomic_DNA"/>
</dbReference>
<evidence type="ECO:0000259" key="1">
    <source>
        <dbReference type="PROSITE" id="PS51035"/>
    </source>
</evidence>
<reference evidence="4" key="1">
    <citation type="submission" date="2017-02" db="UniProtKB">
        <authorList>
            <consortium name="WormBaseParasite"/>
        </authorList>
    </citation>
    <scope>IDENTIFICATION</scope>
</reference>
<gene>
    <name evidence="2" type="ORF">EVEC_LOCUS2995</name>
</gene>
<dbReference type="GO" id="GO:0051087">
    <property type="term" value="F:protein-folding chaperone binding"/>
    <property type="evidence" value="ECO:0007669"/>
    <property type="project" value="InterPro"/>
</dbReference>
<keyword evidence="3" id="KW-1185">Reference proteome</keyword>
<dbReference type="InterPro" id="IPR036533">
    <property type="entry name" value="BAG_dom_sf"/>
</dbReference>
<proteinExistence type="predicted"/>
<sequence length="203" mass="23323">MLVCKRCSPSDWRFCVATFSQNHSVGERGGYKKGGGLVDSGDLAPCRTLVGEDDDSLEKFNFKKNDKILVMGKPSASQEDGGWKKLVEYEKKNTPVIGKKYDKNEEDLAALEQNFLEGPLRMEAIKKMERRLNQFTEDCLKELEFIDGLQIVSDNTSEEQAQRNREKRKQLINGIQDLLNRNDKFVNRLQNYLYKVEHPDEGL</sequence>
<dbReference type="OrthoDB" id="417450at2759"/>
<dbReference type="AlphaFoldDB" id="A0A0N4V059"/>
<feature type="domain" description="BAG" evidence="1">
    <location>
        <begin position="100"/>
        <end position="186"/>
    </location>
</feature>
<dbReference type="Gene3D" id="1.20.58.120">
    <property type="entry name" value="BAG domain"/>
    <property type="match status" value="1"/>
</dbReference>
<dbReference type="SMART" id="SM00264">
    <property type="entry name" value="BAG"/>
    <property type="match status" value="1"/>
</dbReference>
<reference evidence="2 3" key="2">
    <citation type="submission" date="2018-10" db="EMBL/GenBank/DDBJ databases">
        <authorList>
            <consortium name="Pathogen Informatics"/>
        </authorList>
    </citation>
    <scope>NUCLEOTIDE SEQUENCE [LARGE SCALE GENOMIC DNA]</scope>
</reference>
<dbReference type="PROSITE" id="PS51035">
    <property type="entry name" value="BAG"/>
    <property type="match status" value="1"/>
</dbReference>
<dbReference type="STRING" id="51028.A0A0N4V059"/>
<evidence type="ECO:0000313" key="4">
    <source>
        <dbReference type="WBParaSite" id="EVEC_0000328701-mRNA-1"/>
    </source>
</evidence>
<name>A0A0N4V059_ENTVE</name>
<dbReference type="Proteomes" id="UP000274131">
    <property type="component" value="Unassembled WGS sequence"/>
</dbReference>
<evidence type="ECO:0000313" key="2">
    <source>
        <dbReference type="EMBL" id="VDD87852.1"/>
    </source>
</evidence>